<evidence type="ECO:0000256" key="6">
    <source>
        <dbReference type="ARBA" id="ARBA00022989"/>
    </source>
</evidence>
<dbReference type="AlphaFoldDB" id="A0A0R1U7Q1"/>
<proteinExistence type="predicted"/>
<keyword evidence="3" id="KW-1003">Cell membrane</keyword>
<feature type="transmembrane region" description="Helical" evidence="8">
    <location>
        <begin position="255"/>
        <end position="277"/>
    </location>
</feature>
<evidence type="ECO:0000256" key="1">
    <source>
        <dbReference type="ARBA" id="ARBA00004651"/>
    </source>
</evidence>
<dbReference type="GO" id="GO:0008982">
    <property type="term" value="F:protein-N(PI)-phosphohistidine-sugar phosphotransferase activity"/>
    <property type="evidence" value="ECO:0007669"/>
    <property type="project" value="InterPro"/>
</dbReference>
<evidence type="ECO:0000259" key="9">
    <source>
        <dbReference type="Pfam" id="PF13303"/>
    </source>
</evidence>
<name>A0A0R1U7Q1_9LACO</name>
<evidence type="ECO:0000256" key="5">
    <source>
        <dbReference type="ARBA" id="ARBA00022692"/>
    </source>
</evidence>
<organism evidence="10 11">
    <name type="scientific">Lactobacillus kalixensis DSM 16043</name>
    <dbReference type="NCBI Taxonomy" id="1423763"/>
    <lineage>
        <taxon>Bacteria</taxon>
        <taxon>Bacillati</taxon>
        <taxon>Bacillota</taxon>
        <taxon>Bacilli</taxon>
        <taxon>Lactobacillales</taxon>
        <taxon>Lactobacillaceae</taxon>
        <taxon>Lactobacillus</taxon>
    </lineage>
</organism>
<reference evidence="10 11" key="1">
    <citation type="journal article" date="2015" name="Genome Announc.">
        <title>Expanding the biotechnology potential of lactobacilli through comparative genomics of 213 strains and associated genera.</title>
        <authorList>
            <person name="Sun Z."/>
            <person name="Harris H.M."/>
            <person name="McCann A."/>
            <person name="Guo C."/>
            <person name="Argimon S."/>
            <person name="Zhang W."/>
            <person name="Yang X."/>
            <person name="Jeffery I.B."/>
            <person name="Cooney J.C."/>
            <person name="Kagawa T.F."/>
            <person name="Liu W."/>
            <person name="Song Y."/>
            <person name="Salvetti E."/>
            <person name="Wrobel A."/>
            <person name="Rasinkangas P."/>
            <person name="Parkhill J."/>
            <person name="Rea M.C."/>
            <person name="O'Sullivan O."/>
            <person name="Ritari J."/>
            <person name="Douillard F.P."/>
            <person name="Paul Ross R."/>
            <person name="Yang R."/>
            <person name="Briner A.E."/>
            <person name="Felis G.E."/>
            <person name="de Vos W.M."/>
            <person name="Barrangou R."/>
            <person name="Klaenhammer T.R."/>
            <person name="Caufield P.W."/>
            <person name="Cui Y."/>
            <person name="Zhang H."/>
            <person name="O'Toole P.W."/>
        </authorList>
    </citation>
    <scope>NUCLEOTIDE SEQUENCE [LARGE SCALE GENOMIC DNA]</scope>
    <source>
        <strain evidence="10 11">DSM 16043</strain>
    </source>
</reference>
<feature type="transmembrane region" description="Helical" evidence="8">
    <location>
        <begin position="133"/>
        <end position="155"/>
    </location>
</feature>
<evidence type="ECO:0000256" key="7">
    <source>
        <dbReference type="ARBA" id="ARBA00023136"/>
    </source>
</evidence>
<gene>
    <name evidence="10" type="ORF">FC46_GL000898</name>
</gene>
<evidence type="ECO:0000256" key="8">
    <source>
        <dbReference type="SAM" id="Phobius"/>
    </source>
</evidence>
<comment type="caution">
    <text evidence="10">The sequence shown here is derived from an EMBL/GenBank/DDBJ whole genome shotgun (WGS) entry which is preliminary data.</text>
</comment>
<dbReference type="Pfam" id="PF13303">
    <property type="entry name" value="PTS_EIIC_2"/>
    <property type="match status" value="1"/>
</dbReference>
<dbReference type="OrthoDB" id="396983at2"/>
<feature type="transmembrane region" description="Helical" evidence="8">
    <location>
        <begin position="308"/>
        <end position="330"/>
    </location>
</feature>
<feature type="transmembrane region" description="Helical" evidence="8">
    <location>
        <begin position="214"/>
        <end position="234"/>
    </location>
</feature>
<keyword evidence="7 8" id="KW-0472">Membrane</keyword>
<feature type="transmembrane region" description="Helical" evidence="8">
    <location>
        <begin position="12"/>
        <end position="36"/>
    </location>
</feature>
<keyword evidence="5 8" id="KW-0812">Transmembrane</keyword>
<keyword evidence="4" id="KW-0762">Sugar transport</keyword>
<evidence type="ECO:0000256" key="3">
    <source>
        <dbReference type="ARBA" id="ARBA00022475"/>
    </source>
</evidence>
<evidence type="ECO:0000313" key="10">
    <source>
        <dbReference type="EMBL" id="KRL89281.1"/>
    </source>
</evidence>
<dbReference type="GO" id="GO:0009401">
    <property type="term" value="P:phosphoenolpyruvate-dependent sugar phosphotransferase system"/>
    <property type="evidence" value="ECO:0007669"/>
    <property type="project" value="InterPro"/>
</dbReference>
<keyword evidence="11" id="KW-1185">Reference proteome</keyword>
<feature type="transmembrane region" description="Helical" evidence="8">
    <location>
        <begin position="99"/>
        <end position="121"/>
    </location>
</feature>
<dbReference type="Proteomes" id="UP000051036">
    <property type="component" value="Unassembled WGS sequence"/>
</dbReference>
<accession>A0A0R1U7Q1</accession>
<dbReference type="InterPro" id="IPR003352">
    <property type="entry name" value="PTS_EIIC"/>
</dbReference>
<dbReference type="EMBL" id="AZFM01000026">
    <property type="protein sequence ID" value="KRL89281.1"/>
    <property type="molecule type" value="Genomic_DNA"/>
</dbReference>
<protein>
    <submittedName>
        <fullName evidence="10">Membrane protein</fullName>
    </submittedName>
</protein>
<feature type="transmembrane region" description="Helical" evidence="8">
    <location>
        <begin position="48"/>
        <end position="71"/>
    </location>
</feature>
<evidence type="ECO:0000256" key="2">
    <source>
        <dbReference type="ARBA" id="ARBA00022448"/>
    </source>
</evidence>
<keyword evidence="6 8" id="KW-1133">Transmembrane helix</keyword>
<evidence type="ECO:0000256" key="4">
    <source>
        <dbReference type="ARBA" id="ARBA00022597"/>
    </source>
</evidence>
<dbReference type="RefSeq" id="WP_057799367.1">
    <property type="nucleotide sequence ID" value="NZ_AZFM01000026.1"/>
</dbReference>
<sequence length="347" mass="36109">MKENSAKTTILNILNGISMGVIAALIPAALLGQLMQALSSVWPFATEIINMTTIMQSLLAAISGFCVGYLFKMGPIEMSSIAGAATVASGAVSVQKGAFILNGTGDVINIGITITIAVLVVKLLSGRLGTYNILLMPVLVLLIAGGLGHILLPYVRMITGFIGNIITTFTHLQPHIMGILLGISFAVVIVSPVSSVGLGLAIGVTGISSGAANIGITAAAFTLAIMGFRVNGFGTTIAHFIGTPKIQMANMLEKPVLFIPVIISSGIAGLLAAIFNIQGTPQSAGFGFSGLIGPLAAYEKMNHGIGSVLLLTVLFVIVPIILGLIMRYLFINKFKIIQEKDLYIEAN</sequence>
<feature type="transmembrane region" description="Helical" evidence="8">
    <location>
        <begin position="176"/>
        <end position="202"/>
    </location>
</feature>
<evidence type="ECO:0000313" key="11">
    <source>
        <dbReference type="Proteomes" id="UP000051036"/>
    </source>
</evidence>
<keyword evidence="2" id="KW-0813">Transport</keyword>
<comment type="subcellular location">
    <subcellularLocation>
        <location evidence="1">Cell membrane</location>
        <topology evidence="1">Multi-pass membrane protein</topology>
    </subcellularLocation>
</comment>
<dbReference type="PATRIC" id="fig|1423763.3.peg.913"/>
<dbReference type="GO" id="GO:0005886">
    <property type="term" value="C:plasma membrane"/>
    <property type="evidence" value="ECO:0007669"/>
    <property type="project" value="UniProtKB-SubCell"/>
</dbReference>
<feature type="domain" description="Phosphotransferase system EIIC" evidence="9">
    <location>
        <begin position="12"/>
        <end position="342"/>
    </location>
</feature>